<dbReference type="PANTHER" id="PTHR36054">
    <property type="entry name" value="PROTEIN SICKLE"/>
    <property type="match status" value="1"/>
</dbReference>
<feature type="compositionally biased region" description="Low complexity" evidence="1">
    <location>
        <begin position="95"/>
        <end position="105"/>
    </location>
</feature>
<keyword evidence="3" id="KW-1185">Reference proteome</keyword>
<gene>
    <name evidence="2" type="ORF">GUJ93_ZPchr0006g44019</name>
</gene>
<accession>A0A8J5W1L2</accession>
<feature type="compositionally biased region" description="Basic and acidic residues" evidence="1">
    <location>
        <begin position="9"/>
        <end position="18"/>
    </location>
</feature>
<organism evidence="2 3">
    <name type="scientific">Zizania palustris</name>
    <name type="common">Northern wild rice</name>
    <dbReference type="NCBI Taxonomy" id="103762"/>
    <lineage>
        <taxon>Eukaryota</taxon>
        <taxon>Viridiplantae</taxon>
        <taxon>Streptophyta</taxon>
        <taxon>Embryophyta</taxon>
        <taxon>Tracheophyta</taxon>
        <taxon>Spermatophyta</taxon>
        <taxon>Magnoliopsida</taxon>
        <taxon>Liliopsida</taxon>
        <taxon>Poales</taxon>
        <taxon>Poaceae</taxon>
        <taxon>BOP clade</taxon>
        <taxon>Oryzoideae</taxon>
        <taxon>Oryzeae</taxon>
        <taxon>Zizaniinae</taxon>
        <taxon>Zizania</taxon>
    </lineage>
</organism>
<feature type="region of interest" description="Disordered" evidence="1">
    <location>
        <begin position="1"/>
        <end position="225"/>
    </location>
</feature>
<comment type="caution">
    <text evidence="2">The sequence shown here is derived from an EMBL/GenBank/DDBJ whole genome shotgun (WGS) entry which is preliminary data.</text>
</comment>
<reference evidence="2" key="2">
    <citation type="submission" date="2021-02" db="EMBL/GenBank/DDBJ databases">
        <authorList>
            <person name="Kimball J.A."/>
            <person name="Haas M.W."/>
            <person name="Macchietto M."/>
            <person name="Kono T."/>
            <person name="Duquette J."/>
            <person name="Shao M."/>
        </authorList>
    </citation>
    <scope>NUCLEOTIDE SEQUENCE</scope>
    <source>
        <tissue evidence="2">Fresh leaf tissue</tissue>
    </source>
</reference>
<feature type="compositionally biased region" description="Gly residues" evidence="1">
    <location>
        <begin position="213"/>
        <end position="222"/>
    </location>
</feature>
<proteinExistence type="predicted"/>
<feature type="compositionally biased region" description="Polar residues" evidence="1">
    <location>
        <begin position="174"/>
        <end position="187"/>
    </location>
</feature>
<dbReference type="PANTHER" id="PTHR36054:SF2">
    <property type="entry name" value="PROTEIN SICKLE"/>
    <property type="match status" value="1"/>
</dbReference>
<sequence length="305" mass="32882">MEGGEQEESSSKRRERLLALRSSAAAASSLSSAPSPRPPPAAEPDLPELDLADAAAPPPPQRFDYYTNPGAAFAPSSAALHKRKVADSPAPAPPYGNYGRGYPPNQHHMAPSPIHSPSPTPYDSPSSSPWRSPMQFQNPMPGYRGPPLGAPPHWSPHSASPAQGPYPHSPNFPYRNSNPGQSGSSMNYGPRGNPHSSYGRGRGQNQYISPGSRGRGGRGGFGFQNYSGWQDRRSYYNKSMIDDPWQDLQPVVGNILIPRDGSKPWLPASLRAKKDTPDQGQIKSKSGLSLAEYLDLSFNEASNDT</sequence>
<reference evidence="2" key="1">
    <citation type="journal article" date="2021" name="bioRxiv">
        <title>Whole Genome Assembly and Annotation of Northern Wild Rice, Zizania palustris L., Supports a Whole Genome Duplication in the Zizania Genus.</title>
        <authorList>
            <person name="Haas M."/>
            <person name="Kono T."/>
            <person name="Macchietto M."/>
            <person name="Millas R."/>
            <person name="McGilp L."/>
            <person name="Shao M."/>
            <person name="Duquette J."/>
            <person name="Hirsch C.N."/>
            <person name="Kimball J."/>
        </authorList>
    </citation>
    <scope>NUCLEOTIDE SEQUENCE</scope>
    <source>
        <tissue evidence="2">Fresh leaf tissue</tissue>
    </source>
</reference>
<dbReference type="GO" id="GO:0000398">
    <property type="term" value="P:mRNA splicing, via spliceosome"/>
    <property type="evidence" value="ECO:0007669"/>
    <property type="project" value="InterPro"/>
</dbReference>
<protein>
    <submittedName>
        <fullName evidence="2">Uncharacterized protein</fullName>
    </submittedName>
</protein>
<feature type="compositionally biased region" description="Low complexity" evidence="1">
    <location>
        <begin position="19"/>
        <end position="34"/>
    </location>
</feature>
<dbReference type="AlphaFoldDB" id="A0A8J5W1L2"/>
<dbReference type="OrthoDB" id="1935385at2759"/>
<name>A0A8J5W1L2_ZIZPA</name>
<dbReference type="Proteomes" id="UP000729402">
    <property type="component" value="Unassembled WGS sequence"/>
</dbReference>
<dbReference type="GO" id="GO:0035196">
    <property type="term" value="P:miRNA processing"/>
    <property type="evidence" value="ECO:0007669"/>
    <property type="project" value="InterPro"/>
</dbReference>
<dbReference type="EMBL" id="JAAALK010000283">
    <property type="protein sequence ID" value="KAG8070773.1"/>
    <property type="molecule type" value="Genomic_DNA"/>
</dbReference>
<dbReference type="InterPro" id="IPR039292">
    <property type="entry name" value="SICKLE"/>
</dbReference>
<evidence type="ECO:0000313" key="3">
    <source>
        <dbReference type="Proteomes" id="UP000729402"/>
    </source>
</evidence>
<evidence type="ECO:0000313" key="2">
    <source>
        <dbReference type="EMBL" id="KAG8070773.1"/>
    </source>
</evidence>
<evidence type="ECO:0000256" key="1">
    <source>
        <dbReference type="SAM" id="MobiDB-lite"/>
    </source>
</evidence>
<dbReference type="InterPro" id="IPR028265">
    <property type="entry name" value="TTDN1/SICKLE"/>
</dbReference>
<dbReference type="Pfam" id="PF15502">
    <property type="entry name" value="MPLKIP"/>
    <property type="match status" value="1"/>
</dbReference>